<comment type="caution">
    <text evidence="1">The sequence shown here is derived from an EMBL/GenBank/DDBJ whole genome shotgun (WGS) entry which is preliminary data.</text>
</comment>
<evidence type="ECO:0000313" key="1">
    <source>
        <dbReference type="EMBL" id="KAH3725268.1"/>
    </source>
</evidence>
<reference evidence="1" key="2">
    <citation type="submission" date="2020-11" db="EMBL/GenBank/DDBJ databases">
        <authorList>
            <person name="McCartney M.A."/>
            <person name="Auch B."/>
            <person name="Kono T."/>
            <person name="Mallez S."/>
            <person name="Becker A."/>
            <person name="Gohl D.M."/>
            <person name="Silverstein K.A.T."/>
            <person name="Koren S."/>
            <person name="Bechman K.B."/>
            <person name="Herman A."/>
            <person name="Abrahante J.E."/>
            <person name="Garbe J."/>
        </authorList>
    </citation>
    <scope>NUCLEOTIDE SEQUENCE</scope>
    <source>
        <strain evidence="1">Duluth1</strain>
        <tissue evidence="1">Whole animal</tissue>
    </source>
</reference>
<proteinExistence type="predicted"/>
<dbReference type="Proteomes" id="UP000828390">
    <property type="component" value="Unassembled WGS sequence"/>
</dbReference>
<sequence length="68" mass="7622">MFILTFPSVRECSWGSEGTTWQCWEVKNCRDNPRIKIATYGMVRVADALGPGTDVVMPWLSVCVLDSP</sequence>
<evidence type="ECO:0000313" key="2">
    <source>
        <dbReference type="Proteomes" id="UP000828390"/>
    </source>
</evidence>
<gene>
    <name evidence="1" type="ORF">DPMN_051102</name>
</gene>
<protein>
    <submittedName>
        <fullName evidence="1">Uncharacterized protein</fullName>
    </submittedName>
</protein>
<dbReference type="AlphaFoldDB" id="A0A9D4CHA4"/>
<organism evidence="1 2">
    <name type="scientific">Dreissena polymorpha</name>
    <name type="common">Zebra mussel</name>
    <name type="synonym">Mytilus polymorpha</name>
    <dbReference type="NCBI Taxonomy" id="45954"/>
    <lineage>
        <taxon>Eukaryota</taxon>
        <taxon>Metazoa</taxon>
        <taxon>Spiralia</taxon>
        <taxon>Lophotrochozoa</taxon>
        <taxon>Mollusca</taxon>
        <taxon>Bivalvia</taxon>
        <taxon>Autobranchia</taxon>
        <taxon>Heteroconchia</taxon>
        <taxon>Euheterodonta</taxon>
        <taxon>Imparidentia</taxon>
        <taxon>Neoheterodontei</taxon>
        <taxon>Myida</taxon>
        <taxon>Dreissenoidea</taxon>
        <taxon>Dreissenidae</taxon>
        <taxon>Dreissena</taxon>
    </lineage>
</organism>
<dbReference type="EMBL" id="JAIWYP010000012">
    <property type="protein sequence ID" value="KAH3725268.1"/>
    <property type="molecule type" value="Genomic_DNA"/>
</dbReference>
<reference evidence="1" key="1">
    <citation type="journal article" date="2019" name="bioRxiv">
        <title>The Genome of the Zebra Mussel, Dreissena polymorpha: A Resource for Invasive Species Research.</title>
        <authorList>
            <person name="McCartney M.A."/>
            <person name="Auch B."/>
            <person name="Kono T."/>
            <person name="Mallez S."/>
            <person name="Zhang Y."/>
            <person name="Obille A."/>
            <person name="Becker A."/>
            <person name="Abrahante J.E."/>
            <person name="Garbe J."/>
            <person name="Badalamenti J.P."/>
            <person name="Herman A."/>
            <person name="Mangelson H."/>
            <person name="Liachko I."/>
            <person name="Sullivan S."/>
            <person name="Sone E.D."/>
            <person name="Koren S."/>
            <person name="Silverstein K.A.T."/>
            <person name="Beckman K.B."/>
            <person name="Gohl D.M."/>
        </authorList>
    </citation>
    <scope>NUCLEOTIDE SEQUENCE</scope>
    <source>
        <strain evidence="1">Duluth1</strain>
        <tissue evidence="1">Whole animal</tissue>
    </source>
</reference>
<keyword evidence="2" id="KW-1185">Reference proteome</keyword>
<name>A0A9D4CHA4_DREPO</name>
<accession>A0A9D4CHA4</accession>